<organism evidence="2 3">
    <name type="scientific">Colocasia esculenta</name>
    <name type="common">Wild taro</name>
    <name type="synonym">Arum esculentum</name>
    <dbReference type="NCBI Taxonomy" id="4460"/>
    <lineage>
        <taxon>Eukaryota</taxon>
        <taxon>Viridiplantae</taxon>
        <taxon>Streptophyta</taxon>
        <taxon>Embryophyta</taxon>
        <taxon>Tracheophyta</taxon>
        <taxon>Spermatophyta</taxon>
        <taxon>Magnoliopsida</taxon>
        <taxon>Liliopsida</taxon>
        <taxon>Araceae</taxon>
        <taxon>Aroideae</taxon>
        <taxon>Colocasieae</taxon>
        <taxon>Colocasia</taxon>
    </lineage>
</organism>
<dbReference type="AlphaFoldDB" id="A0A843UUS4"/>
<evidence type="ECO:0000256" key="1">
    <source>
        <dbReference type="SAM" id="MobiDB-lite"/>
    </source>
</evidence>
<proteinExistence type="predicted"/>
<evidence type="ECO:0000313" key="3">
    <source>
        <dbReference type="Proteomes" id="UP000652761"/>
    </source>
</evidence>
<dbReference type="Proteomes" id="UP000652761">
    <property type="component" value="Unassembled WGS sequence"/>
</dbReference>
<name>A0A843UUS4_COLES</name>
<comment type="caution">
    <text evidence="2">The sequence shown here is derived from an EMBL/GenBank/DDBJ whole genome shotgun (WGS) entry which is preliminary data.</text>
</comment>
<reference evidence="2" key="1">
    <citation type="submission" date="2017-07" db="EMBL/GenBank/DDBJ databases">
        <title>Taro Niue Genome Assembly and Annotation.</title>
        <authorList>
            <person name="Atibalentja N."/>
            <person name="Keating K."/>
            <person name="Fields C.J."/>
        </authorList>
    </citation>
    <scope>NUCLEOTIDE SEQUENCE</scope>
    <source>
        <strain evidence="2">Niue_2</strain>
        <tissue evidence="2">Leaf</tissue>
    </source>
</reference>
<sequence>EIEWGWASHRGLLPCPIGDGSHRKCTSPETDSTGWWAPLWASVGFPPGQQSRGTGGSPTGSVGPTVGTGGSPTRRATPVGLPPGARNPGGTPTGCAWDSHRVRTAPVGCPPGAVAPVGVPPGAHGPGGAPLGPMTTGIHLNSLVQKMHGHYLDLGTDQYVGDNPLLQKTFDLLAMPDEIVL</sequence>
<dbReference type="EMBL" id="NMUH01000827">
    <property type="protein sequence ID" value="MQL85420.1"/>
    <property type="molecule type" value="Genomic_DNA"/>
</dbReference>
<gene>
    <name evidence="2" type="ORF">Taro_017948</name>
</gene>
<feature type="region of interest" description="Disordered" evidence="1">
    <location>
        <begin position="43"/>
        <end position="97"/>
    </location>
</feature>
<feature type="non-terminal residue" evidence="2">
    <location>
        <position position="1"/>
    </location>
</feature>
<accession>A0A843UUS4</accession>
<keyword evidence="3" id="KW-1185">Reference proteome</keyword>
<evidence type="ECO:0000313" key="2">
    <source>
        <dbReference type="EMBL" id="MQL85420.1"/>
    </source>
</evidence>
<protein>
    <submittedName>
        <fullName evidence="2">Uncharacterized protein</fullName>
    </submittedName>
</protein>